<dbReference type="InterPro" id="IPR006076">
    <property type="entry name" value="FAD-dep_OxRdtase"/>
</dbReference>
<protein>
    <submittedName>
        <fullName evidence="3">FAD-dependent oxidoreductase</fullName>
    </submittedName>
</protein>
<dbReference type="Gene3D" id="3.50.50.60">
    <property type="entry name" value="FAD/NAD(P)-binding domain"/>
    <property type="match status" value="2"/>
</dbReference>
<reference evidence="3 4" key="1">
    <citation type="submission" date="2019-09" db="EMBL/GenBank/DDBJ databases">
        <authorList>
            <person name="Duangmal K."/>
            <person name="Teo W.F.A."/>
            <person name="Lipun K."/>
        </authorList>
    </citation>
    <scope>NUCLEOTIDE SEQUENCE [LARGE SCALE GENOMIC DNA]</scope>
    <source>
        <strain evidence="3 4">K1PN6</strain>
    </source>
</reference>
<sequence>MSATSPLSPSRPSTALVVGGGVIGLACAHELGRAGLKVTVLERDRLGSGASRGNAGEVCPDIVEPLGSPGLTVKAVAGMLRPASPLWINPVPSARLWGFLARLGLHSTTRHYTAGAASLAALAEGTFALFEELEALGVHGEAAKNGFLFAYPSYEEAEHGLAALRRLGAPVTAGPPLTALALADLEPALGPAARAGFVVEHQWSLDPTRFVDSLARRLRADGATLVEGARVTAVHRAGGRTEVRTSAGTYGADVVVIAAGVWSREHLRGLGVDVDLVAGKGYSFAVPADEPPARLVHLGSAKAVLTPLGKRVRVAGTMEFDRDPDRFRQRRVDAIARAARPYLPGAEWERREQEWMGPRPMTPDGLPLIGPVPGRPGVFLATGHNMLGLMLAPATGRLIAGLVTGTADSTLAARFAPRRVARRARGVPR</sequence>
<accession>A0A5N8WL36</accession>
<evidence type="ECO:0000259" key="2">
    <source>
        <dbReference type="Pfam" id="PF01266"/>
    </source>
</evidence>
<evidence type="ECO:0000313" key="3">
    <source>
        <dbReference type="EMBL" id="MPY48141.1"/>
    </source>
</evidence>
<dbReference type="SUPFAM" id="SSF54373">
    <property type="entry name" value="FAD-linked reductases, C-terminal domain"/>
    <property type="match status" value="1"/>
</dbReference>
<evidence type="ECO:0000313" key="4">
    <source>
        <dbReference type="Proteomes" id="UP000373149"/>
    </source>
</evidence>
<dbReference type="Gene3D" id="3.30.9.10">
    <property type="entry name" value="D-Amino Acid Oxidase, subunit A, domain 2"/>
    <property type="match status" value="1"/>
</dbReference>
<dbReference type="PANTHER" id="PTHR13847">
    <property type="entry name" value="SARCOSINE DEHYDROGENASE-RELATED"/>
    <property type="match status" value="1"/>
</dbReference>
<dbReference type="GO" id="GO:0005737">
    <property type="term" value="C:cytoplasm"/>
    <property type="evidence" value="ECO:0007669"/>
    <property type="project" value="TreeGrafter"/>
</dbReference>
<dbReference type="Proteomes" id="UP000373149">
    <property type="component" value="Unassembled WGS sequence"/>
</dbReference>
<dbReference type="SUPFAM" id="SSF51905">
    <property type="entry name" value="FAD/NAD(P)-binding domain"/>
    <property type="match status" value="1"/>
</dbReference>
<feature type="domain" description="FAD dependent oxidoreductase" evidence="2">
    <location>
        <begin position="16"/>
        <end position="401"/>
    </location>
</feature>
<evidence type="ECO:0000256" key="1">
    <source>
        <dbReference type="ARBA" id="ARBA00023002"/>
    </source>
</evidence>
<proteinExistence type="predicted"/>
<dbReference type="AlphaFoldDB" id="A0A5N8WL36"/>
<dbReference type="EMBL" id="VMNX01000010">
    <property type="protein sequence ID" value="MPY48141.1"/>
    <property type="molecule type" value="Genomic_DNA"/>
</dbReference>
<comment type="caution">
    <text evidence="3">The sequence shown here is derived from an EMBL/GenBank/DDBJ whole genome shotgun (WGS) entry which is preliminary data.</text>
</comment>
<name>A0A5N8WL36_9ACTN</name>
<gene>
    <name evidence="3" type="ORF">FPZ41_05910</name>
</gene>
<dbReference type="GO" id="GO:0016491">
    <property type="term" value="F:oxidoreductase activity"/>
    <property type="evidence" value="ECO:0007669"/>
    <property type="project" value="UniProtKB-KW"/>
</dbReference>
<dbReference type="PANTHER" id="PTHR13847:SF289">
    <property type="entry name" value="GLYCINE OXIDASE"/>
    <property type="match status" value="1"/>
</dbReference>
<dbReference type="InterPro" id="IPR036188">
    <property type="entry name" value="FAD/NAD-bd_sf"/>
</dbReference>
<dbReference type="Pfam" id="PF01266">
    <property type="entry name" value="DAO"/>
    <property type="match status" value="1"/>
</dbReference>
<keyword evidence="4" id="KW-1185">Reference proteome</keyword>
<keyword evidence="1" id="KW-0560">Oxidoreductase</keyword>
<dbReference type="RefSeq" id="WP_152859810.1">
    <property type="nucleotide sequence ID" value="NZ_VMNX01000010.1"/>
</dbReference>
<organism evidence="3 4">
    <name type="scientific">Streptomyces acidicola</name>
    <dbReference type="NCBI Taxonomy" id="2596892"/>
    <lineage>
        <taxon>Bacteria</taxon>
        <taxon>Bacillati</taxon>
        <taxon>Actinomycetota</taxon>
        <taxon>Actinomycetes</taxon>
        <taxon>Kitasatosporales</taxon>
        <taxon>Streptomycetaceae</taxon>
        <taxon>Streptomyces</taxon>
    </lineage>
</organism>